<evidence type="ECO:0000313" key="7">
    <source>
        <dbReference type="Proteomes" id="UP001209878"/>
    </source>
</evidence>
<reference evidence="6" key="1">
    <citation type="journal article" date="2023" name="Mol. Biol. Evol.">
        <title>Third-Generation Sequencing Reveals the Adaptive Role of the Epigenome in Three Deep-Sea Polychaetes.</title>
        <authorList>
            <person name="Perez M."/>
            <person name="Aroh O."/>
            <person name="Sun Y."/>
            <person name="Lan Y."/>
            <person name="Juniper S.K."/>
            <person name="Young C.R."/>
            <person name="Angers B."/>
            <person name="Qian P.Y."/>
        </authorList>
    </citation>
    <scope>NUCLEOTIDE SEQUENCE</scope>
    <source>
        <strain evidence="6">R07B-5</strain>
    </source>
</reference>
<evidence type="ECO:0000259" key="4">
    <source>
        <dbReference type="Pfam" id="PF10644"/>
    </source>
</evidence>
<dbReference type="Proteomes" id="UP001209878">
    <property type="component" value="Unassembled WGS sequence"/>
</dbReference>
<evidence type="ECO:0000313" key="6">
    <source>
        <dbReference type="EMBL" id="KAK2172442.1"/>
    </source>
</evidence>
<dbReference type="Pfam" id="PF10644">
    <property type="entry name" value="Misat_Tub_SegII"/>
    <property type="match status" value="1"/>
</dbReference>
<dbReference type="InterPro" id="IPR019605">
    <property type="entry name" value="Misato_II_tubulin-like"/>
</dbReference>
<accession>A0AAD9KJS8</accession>
<dbReference type="InterPro" id="IPR036525">
    <property type="entry name" value="Tubulin/FtsZ_GTPase_sf"/>
</dbReference>
<comment type="similarity">
    <text evidence="2">Belongs to the misato family.</text>
</comment>
<dbReference type="GO" id="GO:0005739">
    <property type="term" value="C:mitochondrion"/>
    <property type="evidence" value="ECO:0007669"/>
    <property type="project" value="UniProtKB-SubCell"/>
</dbReference>
<feature type="domain" description="DML1/Misato tubulin" evidence="5">
    <location>
        <begin position="172"/>
        <end position="355"/>
    </location>
</feature>
<dbReference type="GO" id="GO:0007005">
    <property type="term" value="P:mitochondrion organization"/>
    <property type="evidence" value="ECO:0007669"/>
    <property type="project" value="InterPro"/>
</dbReference>
<feature type="domain" description="Misato Segment II tubulin-like" evidence="4">
    <location>
        <begin position="6"/>
        <end position="120"/>
    </location>
</feature>
<dbReference type="Pfam" id="PF14881">
    <property type="entry name" value="Tubulin_3"/>
    <property type="match status" value="1"/>
</dbReference>
<dbReference type="SUPFAM" id="SSF52490">
    <property type="entry name" value="Tubulin nucleotide-binding domain-like"/>
    <property type="match status" value="1"/>
</dbReference>
<dbReference type="AlphaFoldDB" id="A0AAD9KJS8"/>
<evidence type="ECO:0000256" key="2">
    <source>
        <dbReference type="ARBA" id="ARBA00008507"/>
    </source>
</evidence>
<sequence length="580" mass="64583">MAGSAREVVTLQIGHYANFVGTHWWNIQDSSFVYSASEMVYPKEINHDVLFREGHNLKGEITYTPRLIAFDLKGSLRMLRQEGELYDIETEEDNIKWAGDTTLHKVDTGQKNEFLQDLDKDQDEDIAVTDVSSKDIDTLDTQEAATSDAHGHVAPPGVDSSGVVKLYDLDTSVEVWTDYLRPHLHPRSIHLVQQYQHHNELEPFDVFGFGESVYRHHSSHTEVEDRLHFFLEECDSLQGLHILVDTYDAFGGLASAMLEELADDYVNKGLLVFGVTPASFHNNTMRDNSQRLLNTLLSYGGITRHCSAFVPLTLGHPVKTPPVTWPNLQYQADLSYHTSAILASSLDTVTLPHRLDGQSCLLSQMTQALTPANRKVVTLQSSLPLPMTETGSFVDTLMSCGDQLPWLPLTPMCASQSEMVAQSVVVRGVPPDRLKSAHASHGRHTAQQSVLDGYTTTQEVLDQYLQDVCPNTLSASLAVRTPCKVAAPFPHIFSSNINKDGFLSPKPRPSMSGVETTPMMTSLQSNTAVRHLLDNMCTEVRRQDVAKVFHRFVDAGLEADELSETVESLRTLSEYYDAGR</sequence>
<keyword evidence="3" id="KW-0496">Mitochondrion</keyword>
<dbReference type="PANTHER" id="PTHR13391">
    <property type="entry name" value="MITOCHONDRIAL DISTRIBUTION REGULATOR MISATO"/>
    <property type="match status" value="1"/>
</dbReference>
<proteinExistence type="inferred from homology"/>
<dbReference type="CDD" id="cd06060">
    <property type="entry name" value="misato"/>
    <property type="match status" value="1"/>
</dbReference>
<dbReference type="Gene3D" id="3.40.50.1440">
    <property type="entry name" value="Tubulin/FtsZ, GTPase domain"/>
    <property type="match status" value="1"/>
</dbReference>
<comment type="subcellular location">
    <subcellularLocation>
        <location evidence="1">Mitochondrion</location>
    </subcellularLocation>
</comment>
<evidence type="ECO:0008006" key="8">
    <source>
        <dbReference type="Google" id="ProtNLM"/>
    </source>
</evidence>
<protein>
    <recommendedName>
        <fullName evidence="8">Protein misato homolog 1</fullName>
    </recommendedName>
</protein>
<dbReference type="InterPro" id="IPR029209">
    <property type="entry name" value="DML1/Misato_tubulin"/>
</dbReference>
<organism evidence="6 7">
    <name type="scientific">Ridgeia piscesae</name>
    <name type="common">Tubeworm</name>
    <dbReference type="NCBI Taxonomy" id="27915"/>
    <lineage>
        <taxon>Eukaryota</taxon>
        <taxon>Metazoa</taxon>
        <taxon>Spiralia</taxon>
        <taxon>Lophotrochozoa</taxon>
        <taxon>Annelida</taxon>
        <taxon>Polychaeta</taxon>
        <taxon>Sedentaria</taxon>
        <taxon>Canalipalpata</taxon>
        <taxon>Sabellida</taxon>
        <taxon>Siboglinidae</taxon>
        <taxon>Ridgeia</taxon>
    </lineage>
</organism>
<evidence type="ECO:0000259" key="5">
    <source>
        <dbReference type="Pfam" id="PF14881"/>
    </source>
</evidence>
<dbReference type="EMBL" id="JAODUO010000960">
    <property type="protein sequence ID" value="KAK2172442.1"/>
    <property type="molecule type" value="Genomic_DNA"/>
</dbReference>
<evidence type="ECO:0000256" key="3">
    <source>
        <dbReference type="ARBA" id="ARBA00023128"/>
    </source>
</evidence>
<dbReference type="InterPro" id="IPR049942">
    <property type="entry name" value="DML1/Misato"/>
</dbReference>
<evidence type="ECO:0000256" key="1">
    <source>
        <dbReference type="ARBA" id="ARBA00004173"/>
    </source>
</evidence>
<keyword evidence="7" id="KW-1185">Reference proteome</keyword>
<gene>
    <name evidence="6" type="ORF">NP493_960g00015</name>
</gene>
<name>A0AAD9KJS8_RIDPI</name>
<dbReference type="PANTHER" id="PTHR13391:SF0">
    <property type="entry name" value="PROTEIN MISATO HOMOLOG 1"/>
    <property type="match status" value="1"/>
</dbReference>
<comment type="caution">
    <text evidence="6">The sequence shown here is derived from an EMBL/GenBank/DDBJ whole genome shotgun (WGS) entry which is preliminary data.</text>
</comment>